<reference evidence="1" key="1">
    <citation type="submission" date="2021-03" db="EMBL/GenBank/DDBJ databases">
        <title>Genomic Encyclopedia of Type Strains, Phase IV (KMG-IV): sequencing the most valuable type-strain genomes for metagenomic binning, comparative biology and taxonomic classification.</title>
        <authorList>
            <person name="Goeker M."/>
        </authorList>
    </citation>
    <scope>NUCLEOTIDE SEQUENCE</scope>
    <source>
        <strain evidence="1">DSM 18131</strain>
    </source>
</reference>
<keyword evidence="2" id="KW-1185">Reference proteome</keyword>
<gene>
    <name evidence="1" type="ORF">J2Z19_002582</name>
</gene>
<evidence type="ECO:0000313" key="2">
    <source>
        <dbReference type="Proteomes" id="UP000823773"/>
    </source>
</evidence>
<sequence length="227" mass="23571">MSEPDFIFMLTRNDRTVADAAVHVRTALAAGVRDIGFKDIGLPLAELSALNRTIRDNGARSYLEVVSFDGDSEIVSVRAAVKLGVDYLLGGTRVADVLPLLAGTGIKYYPFAGGITGHPSTLEGSICDITASAIDLANHDGVHGLDLLAYRSQTDVPALIKTVCAAVNKPVIVAGSIDRAARIQAVLDSEAAGFTVGTAALDGVFPASRPGLTQQLSAIRAAMAKAP</sequence>
<evidence type="ECO:0000313" key="1">
    <source>
        <dbReference type="EMBL" id="MBP1872870.1"/>
    </source>
</evidence>
<protein>
    <submittedName>
        <fullName evidence="1">Uncharacterized protein</fullName>
    </submittedName>
</protein>
<name>A0ACC5SVP7_ENSAD</name>
<proteinExistence type="predicted"/>
<organism evidence="1 2">
    <name type="scientific">Ensifer adhaerens</name>
    <name type="common">Sinorhizobium morelense</name>
    <dbReference type="NCBI Taxonomy" id="106592"/>
    <lineage>
        <taxon>Bacteria</taxon>
        <taxon>Pseudomonadati</taxon>
        <taxon>Pseudomonadota</taxon>
        <taxon>Alphaproteobacteria</taxon>
        <taxon>Hyphomicrobiales</taxon>
        <taxon>Rhizobiaceae</taxon>
        <taxon>Sinorhizobium/Ensifer group</taxon>
        <taxon>Ensifer</taxon>
    </lineage>
</organism>
<dbReference type="EMBL" id="JAGGJR010000003">
    <property type="protein sequence ID" value="MBP1872870.1"/>
    <property type="molecule type" value="Genomic_DNA"/>
</dbReference>
<comment type="caution">
    <text evidence="1">The sequence shown here is derived from an EMBL/GenBank/DDBJ whole genome shotgun (WGS) entry which is preliminary data.</text>
</comment>
<accession>A0ACC5SVP7</accession>
<dbReference type="Proteomes" id="UP000823773">
    <property type="component" value="Unassembled WGS sequence"/>
</dbReference>